<evidence type="ECO:0000256" key="5">
    <source>
        <dbReference type="SAM" id="Phobius"/>
    </source>
</evidence>
<dbReference type="Pfam" id="PF04932">
    <property type="entry name" value="Wzy_C"/>
    <property type="match status" value="1"/>
</dbReference>
<keyword evidence="4 5" id="KW-0472">Membrane</keyword>
<keyword evidence="8" id="KW-1185">Reference proteome</keyword>
<comment type="subcellular location">
    <subcellularLocation>
        <location evidence="1">Membrane</location>
        <topology evidence="1">Multi-pass membrane protein</topology>
    </subcellularLocation>
</comment>
<dbReference type="InterPro" id="IPR007016">
    <property type="entry name" value="O-antigen_ligase-rel_domated"/>
</dbReference>
<dbReference type="InterPro" id="IPR051533">
    <property type="entry name" value="WaaL-like"/>
</dbReference>
<feature type="transmembrane region" description="Helical" evidence="5">
    <location>
        <begin position="70"/>
        <end position="89"/>
    </location>
</feature>
<evidence type="ECO:0000256" key="1">
    <source>
        <dbReference type="ARBA" id="ARBA00004141"/>
    </source>
</evidence>
<feature type="transmembrane region" description="Helical" evidence="5">
    <location>
        <begin position="128"/>
        <end position="150"/>
    </location>
</feature>
<keyword evidence="3 5" id="KW-1133">Transmembrane helix</keyword>
<evidence type="ECO:0000313" key="7">
    <source>
        <dbReference type="EMBL" id="MBB4015924.1"/>
    </source>
</evidence>
<feature type="transmembrane region" description="Helical" evidence="5">
    <location>
        <begin position="244"/>
        <end position="262"/>
    </location>
</feature>
<dbReference type="GO" id="GO:0016020">
    <property type="term" value="C:membrane"/>
    <property type="evidence" value="ECO:0007669"/>
    <property type="project" value="UniProtKB-SubCell"/>
</dbReference>
<evidence type="ECO:0000256" key="2">
    <source>
        <dbReference type="ARBA" id="ARBA00022692"/>
    </source>
</evidence>
<evidence type="ECO:0000256" key="3">
    <source>
        <dbReference type="ARBA" id="ARBA00022989"/>
    </source>
</evidence>
<feature type="domain" description="O-antigen ligase-related" evidence="6">
    <location>
        <begin position="204"/>
        <end position="339"/>
    </location>
</feature>
<accession>A0A840BSW9</accession>
<dbReference type="RefSeq" id="WP_183315824.1">
    <property type="nucleotide sequence ID" value="NZ_JACIEN010000001.1"/>
</dbReference>
<feature type="transmembrane region" description="Helical" evidence="5">
    <location>
        <begin position="330"/>
        <end position="350"/>
    </location>
</feature>
<feature type="transmembrane region" description="Helical" evidence="5">
    <location>
        <begin position="215"/>
        <end position="232"/>
    </location>
</feature>
<gene>
    <name evidence="7" type="ORF">GGR16_000930</name>
</gene>
<feature type="transmembrane region" description="Helical" evidence="5">
    <location>
        <begin position="25"/>
        <end position="40"/>
    </location>
</feature>
<reference evidence="7 8" key="1">
    <citation type="submission" date="2020-08" db="EMBL/GenBank/DDBJ databases">
        <title>Genomic Encyclopedia of Type Strains, Phase IV (KMG-IV): sequencing the most valuable type-strain genomes for metagenomic binning, comparative biology and taxonomic classification.</title>
        <authorList>
            <person name="Goeker M."/>
        </authorList>
    </citation>
    <scope>NUCLEOTIDE SEQUENCE [LARGE SCALE GENOMIC DNA]</scope>
    <source>
        <strain evidence="7 8">DSM 103737</strain>
    </source>
</reference>
<feature type="transmembrane region" description="Helical" evidence="5">
    <location>
        <begin position="362"/>
        <end position="380"/>
    </location>
</feature>
<dbReference type="AlphaFoldDB" id="A0A840BSW9"/>
<comment type="caution">
    <text evidence="7">The sequence shown here is derived from an EMBL/GenBank/DDBJ whole genome shotgun (WGS) entry which is preliminary data.</text>
</comment>
<name>A0A840BSW9_9HYPH</name>
<sequence>MTAADDTTAAGAAGLRISTRRLQHALLWLLAFSGSLAIIEPSPYEAMFLVALAGFMVTGGIRLPRLVVPLIVLLLVFNLGGVFSLIPYLDHHKSVTFVAISIYLMVTAIFFATILCQDGDERLNAIRGGFVASAWVAAIAGIAGYLNIAGLGAHFSLYGRASGTFKDPNVLGPYLTLAVAFMVQDIMTGRGRLLVSLIKLSVPTLALLLTLSRGAWINAIGSVGLLMLLIYLTSRSSGQRSRLVGQVAMLSAAVVVVVLAALSSGEIGELVAQRAGLQSYDMGPTGRFGGQIRSLPILLDLPNGFGPLRFSSEMYGAAPHNVFLNAFASYGWLGGITYLVLILTTFFVGWRTTLRRGPLQRHFLPIWSVFFITALQGIQIDSDHWRHFYLLLGLIWGIAAATPREEASRRELAS</sequence>
<organism evidence="7 8">
    <name type="scientific">Chelatococcus caeni</name>
    <dbReference type="NCBI Taxonomy" id="1348468"/>
    <lineage>
        <taxon>Bacteria</taxon>
        <taxon>Pseudomonadati</taxon>
        <taxon>Pseudomonadota</taxon>
        <taxon>Alphaproteobacteria</taxon>
        <taxon>Hyphomicrobiales</taxon>
        <taxon>Chelatococcaceae</taxon>
        <taxon>Chelatococcus</taxon>
    </lineage>
</organism>
<dbReference type="Proteomes" id="UP000577362">
    <property type="component" value="Unassembled WGS sequence"/>
</dbReference>
<protein>
    <recommendedName>
        <fullName evidence="6">O-antigen ligase-related domain-containing protein</fullName>
    </recommendedName>
</protein>
<dbReference type="EMBL" id="JACIEN010000001">
    <property type="protein sequence ID" value="MBB4015924.1"/>
    <property type="molecule type" value="Genomic_DNA"/>
</dbReference>
<proteinExistence type="predicted"/>
<evidence type="ECO:0000259" key="6">
    <source>
        <dbReference type="Pfam" id="PF04932"/>
    </source>
</evidence>
<feature type="transmembrane region" description="Helical" evidence="5">
    <location>
        <begin position="95"/>
        <end position="116"/>
    </location>
</feature>
<dbReference type="PANTHER" id="PTHR37422">
    <property type="entry name" value="TEICHURONIC ACID BIOSYNTHESIS PROTEIN TUAE"/>
    <property type="match status" value="1"/>
</dbReference>
<feature type="transmembrane region" description="Helical" evidence="5">
    <location>
        <begin position="386"/>
        <end position="402"/>
    </location>
</feature>
<keyword evidence="2 5" id="KW-0812">Transmembrane</keyword>
<evidence type="ECO:0000256" key="4">
    <source>
        <dbReference type="ARBA" id="ARBA00023136"/>
    </source>
</evidence>
<dbReference type="PANTHER" id="PTHR37422:SF21">
    <property type="entry name" value="EXOQ-LIKE PROTEIN"/>
    <property type="match status" value="1"/>
</dbReference>
<evidence type="ECO:0000313" key="8">
    <source>
        <dbReference type="Proteomes" id="UP000577362"/>
    </source>
</evidence>
<feature type="transmembrane region" description="Helical" evidence="5">
    <location>
        <begin position="170"/>
        <end position="186"/>
    </location>
</feature>